<dbReference type="Proteomes" id="UP000000379">
    <property type="component" value="Chromosome"/>
</dbReference>
<dbReference type="EMBL" id="CP002049">
    <property type="protein sequence ID" value="ADI14380.1"/>
    <property type="molecule type" value="Genomic_DNA"/>
</dbReference>
<proteinExistence type="predicted"/>
<dbReference type="OrthoDB" id="2339538at2"/>
<name>D7CWI1_TRURR</name>
<dbReference type="STRING" id="649638.Trad_1257"/>
<protein>
    <submittedName>
        <fullName evidence="1">Uncharacterized protein</fullName>
    </submittedName>
</protein>
<evidence type="ECO:0000313" key="1">
    <source>
        <dbReference type="EMBL" id="ADI14380.1"/>
    </source>
</evidence>
<reference evidence="2" key="1">
    <citation type="submission" date="2010-05" db="EMBL/GenBank/DDBJ databases">
        <title>The complete genome of Truepera radiovictris DSM 17093.</title>
        <authorList>
            <consortium name="US DOE Joint Genome Institute (JGI-PGF)"/>
            <person name="Lucas S."/>
            <person name="Copeland A."/>
            <person name="Lapidus A."/>
            <person name="Glavina del Rio T."/>
            <person name="Dalin E."/>
            <person name="Tice H."/>
            <person name="Bruce D."/>
            <person name="Goodwin L."/>
            <person name="Pitluck S."/>
            <person name="Kyrpides N."/>
            <person name="Mavromatis K."/>
            <person name="Ovchinnikova G."/>
            <person name="Munk A.C."/>
            <person name="Detter J.C."/>
            <person name="Han C."/>
            <person name="Tapia R."/>
            <person name="Land M."/>
            <person name="Hauser L."/>
            <person name="Markowitz V."/>
            <person name="Cheng J.-F."/>
            <person name="Hugenholtz P."/>
            <person name="Woyke T."/>
            <person name="Wu D."/>
            <person name="Tindall B."/>
            <person name="Pomrenke H.G."/>
            <person name="Brambilla E."/>
            <person name="Klenk H.-P."/>
            <person name="Eisen J.A."/>
        </authorList>
    </citation>
    <scope>NUCLEOTIDE SEQUENCE [LARGE SCALE GENOMIC DNA]</scope>
    <source>
        <strain evidence="2">DSM 17093 / CIP 108686 / LMG 22925 / RQ-24</strain>
    </source>
</reference>
<dbReference type="eggNOG" id="ENOG5032WJM">
    <property type="taxonomic scope" value="Bacteria"/>
</dbReference>
<dbReference type="KEGG" id="tra:Trad_1257"/>
<dbReference type="HOGENOM" id="CLU_2195782_0_0_0"/>
<organism evidence="1 2">
    <name type="scientific">Truepera radiovictrix (strain DSM 17093 / CIP 108686 / LMG 22925 / RQ-24)</name>
    <dbReference type="NCBI Taxonomy" id="649638"/>
    <lineage>
        <taxon>Bacteria</taxon>
        <taxon>Thermotogati</taxon>
        <taxon>Deinococcota</taxon>
        <taxon>Deinococci</taxon>
        <taxon>Trueperales</taxon>
        <taxon>Trueperaceae</taxon>
        <taxon>Truepera</taxon>
    </lineage>
</organism>
<accession>D7CWI1</accession>
<reference evidence="1 2" key="2">
    <citation type="journal article" date="2011" name="Stand. Genomic Sci.">
        <title>Complete genome sequence of Truepera radiovictrix type strain (RQ-24).</title>
        <authorList>
            <person name="Ivanova N."/>
            <person name="Rohde C."/>
            <person name="Munk C."/>
            <person name="Nolan M."/>
            <person name="Lucas S."/>
            <person name="Del Rio T.G."/>
            <person name="Tice H."/>
            <person name="Deshpande S."/>
            <person name="Cheng J.F."/>
            <person name="Tapia R."/>
            <person name="Han C."/>
            <person name="Goodwin L."/>
            <person name="Pitluck S."/>
            <person name="Liolios K."/>
            <person name="Mavromatis K."/>
            <person name="Mikhailova N."/>
            <person name="Pati A."/>
            <person name="Chen A."/>
            <person name="Palaniappan K."/>
            <person name="Land M."/>
            <person name="Hauser L."/>
            <person name="Chang Y.J."/>
            <person name="Jeffries C.D."/>
            <person name="Brambilla E."/>
            <person name="Rohde M."/>
            <person name="Goker M."/>
            <person name="Tindall B.J."/>
            <person name="Woyke T."/>
            <person name="Bristow J."/>
            <person name="Eisen J.A."/>
            <person name="Markowitz V."/>
            <person name="Hugenholtz P."/>
            <person name="Kyrpides N.C."/>
            <person name="Klenk H.P."/>
            <person name="Lapidus A."/>
        </authorList>
    </citation>
    <scope>NUCLEOTIDE SEQUENCE [LARGE SCALE GENOMIC DNA]</scope>
    <source>
        <strain evidence="2">DSM 17093 / CIP 108686 / LMG 22925 / RQ-24</strain>
    </source>
</reference>
<evidence type="ECO:0000313" key="2">
    <source>
        <dbReference type="Proteomes" id="UP000000379"/>
    </source>
</evidence>
<keyword evidence="2" id="KW-1185">Reference proteome</keyword>
<dbReference type="AlphaFoldDB" id="D7CWI1"/>
<sequence>MHKDAFRARLLALLNSDVAGLSPSEKGALARKALFEYERSIEHPEDNNHKPWTDDELRVILSTAPTRENTLKLTRAFRRGYGSIEQTFRWAGQSDSHIASVRPDDAFA</sequence>
<gene>
    <name evidence="1" type="ordered locus">Trad_1257</name>
</gene>